<dbReference type="InterPro" id="IPR000415">
    <property type="entry name" value="Nitroreductase-like"/>
</dbReference>
<dbReference type="SUPFAM" id="SSF55469">
    <property type="entry name" value="FMN-dependent nitroreductase-like"/>
    <property type="match status" value="1"/>
</dbReference>
<dbReference type="Proteomes" id="UP000720189">
    <property type="component" value="Unassembled WGS sequence"/>
</dbReference>
<dbReference type="GO" id="GO:0005634">
    <property type="term" value="C:nucleus"/>
    <property type="evidence" value="ECO:0007669"/>
    <property type="project" value="UniProtKB-SubCell"/>
</dbReference>
<gene>
    <name evidence="8" type="ORF">BKA55DRAFT_526459</name>
</gene>
<dbReference type="RefSeq" id="XP_046042992.1">
    <property type="nucleotide sequence ID" value="XM_046188843.1"/>
</dbReference>
<keyword evidence="5" id="KW-0560">Oxidoreductase</keyword>
<dbReference type="GO" id="GO:0016491">
    <property type="term" value="F:oxidoreductase activity"/>
    <property type="evidence" value="ECO:0007669"/>
    <property type="project" value="UniProtKB-KW"/>
</dbReference>
<evidence type="ECO:0000313" key="9">
    <source>
        <dbReference type="Proteomes" id="UP000720189"/>
    </source>
</evidence>
<dbReference type="InterPro" id="IPR029479">
    <property type="entry name" value="Nitroreductase"/>
</dbReference>
<organism evidence="8 9">
    <name type="scientific">Fusarium redolens</name>
    <dbReference type="NCBI Taxonomy" id="48865"/>
    <lineage>
        <taxon>Eukaryota</taxon>
        <taxon>Fungi</taxon>
        <taxon>Dikarya</taxon>
        <taxon>Ascomycota</taxon>
        <taxon>Pezizomycotina</taxon>
        <taxon>Sordariomycetes</taxon>
        <taxon>Hypocreomycetidae</taxon>
        <taxon>Hypocreales</taxon>
        <taxon>Nectriaceae</taxon>
        <taxon>Fusarium</taxon>
        <taxon>Fusarium redolens species complex</taxon>
    </lineage>
</organism>
<sequence>MADKFLAEIKSRRTCYSVEAESPISDARIVEIAREVVKHTPSSFNCQSTRLVVLLKDEHVKFWDMAKECFKATMKPDIYIEYEKKLLQRQAGYGTVLLFEDLDVVREYQAKFPRFSTHLLQFSEHNNAMQTFNLWTALSLEGLGCNLQHINPIIDQRLIGHWDISPQWSLKAQLVFGKPTGEALHDKTFLPTEDRLFVHGI</sequence>
<evidence type="ECO:0000259" key="7">
    <source>
        <dbReference type="Pfam" id="PF00881"/>
    </source>
</evidence>
<dbReference type="GeneID" id="70218797"/>
<evidence type="ECO:0000313" key="8">
    <source>
        <dbReference type="EMBL" id="KAH7230181.1"/>
    </source>
</evidence>
<comment type="similarity">
    <text evidence="3">Belongs to the nitroreductase family.</text>
</comment>
<reference evidence="8" key="1">
    <citation type="journal article" date="2021" name="Nat. Commun.">
        <title>Genetic determinants of endophytism in the Arabidopsis root mycobiome.</title>
        <authorList>
            <person name="Mesny F."/>
            <person name="Miyauchi S."/>
            <person name="Thiergart T."/>
            <person name="Pickel B."/>
            <person name="Atanasova L."/>
            <person name="Karlsson M."/>
            <person name="Huettel B."/>
            <person name="Barry K.W."/>
            <person name="Haridas S."/>
            <person name="Chen C."/>
            <person name="Bauer D."/>
            <person name="Andreopoulos W."/>
            <person name="Pangilinan J."/>
            <person name="LaButti K."/>
            <person name="Riley R."/>
            <person name="Lipzen A."/>
            <person name="Clum A."/>
            <person name="Drula E."/>
            <person name="Henrissat B."/>
            <person name="Kohler A."/>
            <person name="Grigoriev I.V."/>
            <person name="Martin F.M."/>
            <person name="Hacquard S."/>
        </authorList>
    </citation>
    <scope>NUCLEOTIDE SEQUENCE</scope>
    <source>
        <strain evidence="8">MPI-CAGE-AT-0023</strain>
    </source>
</reference>
<keyword evidence="9" id="KW-1185">Reference proteome</keyword>
<dbReference type="CDD" id="cd02140">
    <property type="entry name" value="Frm2-like"/>
    <property type="match status" value="1"/>
</dbReference>
<comment type="subcellular location">
    <subcellularLocation>
        <location evidence="2">Cytoplasm</location>
    </subcellularLocation>
    <subcellularLocation>
        <location evidence="1">Nucleus</location>
    </subcellularLocation>
</comment>
<evidence type="ECO:0000256" key="4">
    <source>
        <dbReference type="ARBA" id="ARBA00022490"/>
    </source>
</evidence>
<dbReference type="EMBL" id="JAGMUX010000023">
    <property type="protein sequence ID" value="KAH7230181.1"/>
    <property type="molecule type" value="Genomic_DNA"/>
</dbReference>
<keyword evidence="6" id="KW-0539">Nucleus</keyword>
<evidence type="ECO:0000256" key="5">
    <source>
        <dbReference type="ARBA" id="ARBA00023002"/>
    </source>
</evidence>
<dbReference type="AlphaFoldDB" id="A0A9P9G0B8"/>
<evidence type="ECO:0000256" key="2">
    <source>
        <dbReference type="ARBA" id="ARBA00004496"/>
    </source>
</evidence>
<dbReference type="Pfam" id="PF00881">
    <property type="entry name" value="Nitroreductase"/>
    <property type="match status" value="1"/>
</dbReference>
<dbReference type="PANTHER" id="PTHR43035">
    <property type="entry name" value="FATTY ACID REPRESSION MUTANT PROTEIN 2-RELATED"/>
    <property type="match status" value="1"/>
</dbReference>
<evidence type="ECO:0000256" key="6">
    <source>
        <dbReference type="ARBA" id="ARBA00023242"/>
    </source>
</evidence>
<proteinExistence type="inferred from homology"/>
<name>A0A9P9G0B8_FUSRE</name>
<dbReference type="GO" id="GO:0034599">
    <property type="term" value="P:cellular response to oxidative stress"/>
    <property type="evidence" value="ECO:0007669"/>
    <property type="project" value="InterPro"/>
</dbReference>
<dbReference type="GO" id="GO:0005737">
    <property type="term" value="C:cytoplasm"/>
    <property type="evidence" value="ECO:0007669"/>
    <property type="project" value="UniProtKB-SubCell"/>
</dbReference>
<dbReference type="PANTHER" id="PTHR43035:SF1">
    <property type="entry name" value="FATTY ACID REPRESSION MUTANT PROTEIN 2-RELATED"/>
    <property type="match status" value="1"/>
</dbReference>
<dbReference type="OrthoDB" id="2138173at2759"/>
<feature type="domain" description="Nitroreductase" evidence="7">
    <location>
        <begin position="9"/>
        <end position="178"/>
    </location>
</feature>
<evidence type="ECO:0000256" key="1">
    <source>
        <dbReference type="ARBA" id="ARBA00004123"/>
    </source>
</evidence>
<accession>A0A9P9G0B8</accession>
<dbReference type="Gene3D" id="3.40.109.10">
    <property type="entry name" value="NADH Oxidase"/>
    <property type="match status" value="1"/>
</dbReference>
<dbReference type="InterPro" id="IPR033877">
    <property type="entry name" value="Frm2/Hbn1"/>
</dbReference>
<protein>
    <submittedName>
        <fullName evidence="8">Nitroreductase-like protein</fullName>
    </submittedName>
</protein>
<dbReference type="FunFam" id="3.40.109.10:FF:000001">
    <property type="entry name" value="Nitroreductase family"/>
    <property type="match status" value="1"/>
</dbReference>
<comment type="caution">
    <text evidence="8">The sequence shown here is derived from an EMBL/GenBank/DDBJ whole genome shotgun (WGS) entry which is preliminary data.</text>
</comment>
<evidence type="ECO:0000256" key="3">
    <source>
        <dbReference type="ARBA" id="ARBA00007118"/>
    </source>
</evidence>
<keyword evidence="4" id="KW-0963">Cytoplasm</keyword>